<gene>
    <name evidence="1" type="ORF">D910_09015</name>
</gene>
<accession>U4UH46</accession>
<protein>
    <submittedName>
        <fullName evidence="1">Uncharacterized protein</fullName>
    </submittedName>
</protein>
<reference evidence="1 2" key="1">
    <citation type="journal article" date="2013" name="Genome Biol.">
        <title>Draft genome of the mountain pine beetle, Dendroctonus ponderosae Hopkins, a major forest pest.</title>
        <authorList>
            <person name="Keeling C.I."/>
            <person name="Yuen M.M."/>
            <person name="Liao N.Y."/>
            <person name="Docking T.R."/>
            <person name="Chan S.K."/>
            <person name="Taylor G.A."/>
            <person name="Palmquist D.L."/>
            <person name="Jackman S.D."/>
            <person name="Nguyen A."/>
            <person name="Li M."/>
            <person name="Henderson H."/>
            <person name="Janes J.K."/>
            <person name="Zhao Y."/>
            <person name="Pandoh P."/>
            <person name="Moore R."/>
            <person name="Sperling F.A."/>
            <person name="Huber D.P."/>
            <person name="Birol I."/>
            <person name="Jones S.J."/>
            <person name="Bohlmann J."/>
        </authorList>
    </citation>
    <scope>NUCLEOTIDE SEQUENCE</scope>
</reference>
<evidence type="ECO:0000313" key="2">
    <source>
        <dbReference type="Proteomes" id="UP000030742"/>
    </source>
</evidence>
<dbReference type="EMBL" id="KB632295">
    <property type="protein sequence ID" value="ERL91688.1"/>
    <property type="molecule type" value="Genomic_DNA"/>
</dbReference>
<evidence type="ECO:0000313" key="1">
    <source>
        <dbReference type="EMBL" id="ERL91688.1"/>
    </source>
</evidence>
<name>U4UH46_DENPD</name>
<dbReference type="Proteomes" id="UP000030742">
    <property type="component" value="Unassembled WGS sequence"/>
</dbReference>
<proteinExistence type="predicted"/>
<sequence>MDDSEKYMQCVDEKMHERVPKRYIQDREQSGERESRNLFRYRFRKETVIDVLIPLALSRIGSACRRGLPNPTHL</sequence>
<dbReference type="AlphaFoldDB" id="U4UH46"/>
<organism evidence="1 2">
    <name type="scientific">Dendroctonus ponderosae</name>
    <name type="common">Mountain pine beetle</name>
    <dbReference type="NCBI Taxonomy" id="77166"/>
    <lineage>
        <taxon>Eukaryota</taxon>
        <taxon>Metazoa</taxon>
        <taxon>Ecdysozoa</taxon>
        <taxon>Arthropoda</taxon>
        <taxon>Hexapoda</taxon>
        <taxon>Insecta</taxon>
        <taxon>Pterygota</taxon>
        <taxon>Neoptera</taxon>
        <taxon>Endopterygota</taxon>
        <taxon>Coleoptera</taxon>
        <taxon>Polyphaga</taxon>
        <taxon>Cucujiformia</taxon>
        <taxon>Curculionidae</taxon>
        <taxon>Scolytinae</taxon>
        <taxon>Dendroctonus</taxon>
    </lineage>
</organism>